<reference evidence="3" key="1">
    <citation type="submission" date="2018-05" db="EMBL/GenBank/DDBJ databases">
        <authorList>
            <person name="Lanie J.A."/>
            <person name="Ng W.-L."/>
            <person name="Kazmierczak K.M."/>
            <person name="Andrzejewski T.M."/>
            <person name="Davidsen T.M."/>
            <person name="Wayne K.J."/>
            <person name="Tettelin H."/>
            <person name="Glass J.I."/>
            <person name="Rusch D."/>
            <person name="Podicherti R."/>
            <person name="Tsui H.-C.T."/>
            <person name="Winkler M.E."/>
        </authorList>
    </citation>
    <scope>NUCLEOTIDE SEQUENCE</scope>
</reference>
<evidence type="ECO:0000259" key="2">
    <source>
        <dbReference type="Pfam" id="PF21631"/>
    </source>
</evidence>
<feature type="non-terminal residue" evidence="3">
    <location>
        <position position="100"/>
    </location>
</feature>
<dbReference type="AlphaFoldDB" id="A0A382IL80"/>
<sequence>MKLKMLKGEYVVVKLPFDFQIPKQILKFDFYNLSRTSDELSLVIRNDENFDYKKFEYEDNWSIFRFDSLLDFSLIGVLDGVIKPLSEKNISVFVLSTFDT</sequence>
<protein>
    <submittedName>
        <fullName evidence="3">Uncharacterized protein</fullName>
    </submittedName>
</protein>
<feature type="domain" description="A9CJY8-like N-terminal" evidence="2">
    <location>
        <begin position="8"/>
        <end position="47"/>
    </location>
</feature>
<accession>A0A382IL80</accession>
<evidence type="ECO:0000259" key="1">
    <source>
        <dbReference type="Pfam" id="PF13840"/>
    </source>
</evidence>
<dbReference type="PIRSF" id="PIRSF008459">
    <property type="entry name" value="UCP008459"/>
    <property type="match status" value="1"/>
</dbReference>
<gene>
    <name evidence="3" type="ORF">METZ01_LOCUS252831</name>
</gene>
<dbReference type="InterPro" id="IPR049447">
    <property type="entry name" value="A9CJY8-like_N"/>
</dbReference>
<dbReference type="InterPro" id="IPR016540">
    <property type="entry name" value="UCP008459"/>
</dbReference>
<feature type="domain" description="CASTOR ACT" evidence="1">
    <location>
        <begin position="57"/>
        <end position="100"/>
    </location>
</feature>
<evidence type="ECO:0000313" key="3">
    <source>
        <dbReference type="EMBL" id="SVB99977.1"/>
    </source>
</evidence>
<dbReference type="InterPro" id="IPR045865">
    <property type="entry name" value="ACT-like_dom_sf"/>
</dbReference>
<dbReference type="EMBL" id="UINC01067875">
    <property type="protein sequence ID" value="SVB99977.1"/>
    <property type="molecule type" value="Genomic_DNA"/>
</dbReference>
<name>A0A382IL80_9ZZZZ</name>
<organism evidence="3">
    <name type="scientific">marine metagenome</name>
    <dbReference type="NCBI Taxonomy" id="408172"/>
    <lineage>
        <taxon>unclassified sequences</taxon>
        <taxon>metagenomes</taxon>
        <taxon>ecological metagenomes</taxon>
    </lineage>
</organism>
<dbReference type="Pfam" id="PF21631">
    <property type="entry name" value="A9CJY8-like_N"/>
    <property type="match status" value="1"/>
</dbReference>
<dbReference type="Pfam" id="PF13840">
    <property type="entry name" value="ACT_7"/>
    <property type="match status" value="1"/>
</dbReference>
<dbReference type="Gene3D" id="3.30.2130.10">
    <property type="entry name" value="VC0802-like"/>
    <property type="match status" value="1"/>
</dbReference>
<proteinExistence type="predicted"/>
<dbReference type="InterPro" id="IPR027795">
    <property type="entry name" value="CASTOR_ACT_dom"/>
</dbReference>
<dbReference type="SUPFAM" id="SSF55021">
    <property type="entry name" value="ACT-like"/>
    <property type="match status" value="2"/>
</dbReference>